<keyword evidence="3 11" id="KW-0493">Microtubule</keyword>
<evidence type="ECO:0000256" key="12">
    <source>
        <dbReference type="SAM" id="Coils"/>
    </source>
</evidence>
<dbReference type="FunFam" id="3.40.850.10:FF:000019">
    <property type="entry name" value="Kinesin-like protein KIN-5D"/>
    <property type="match status" value="1"/>
</dbReference>
<evidence type="ECO:0000256" key="2">
    <source>
        <dbReference type="ARBA" id="ARBA00022490"/>
    </source>
</evidence>
<dbReference type="GO" id="GO:0005524">
    <property type="term" value="F:ATP binding"/>
    <property type="evidence" value="ECO:0007669"/>
    <property type="project" value="UniProtKB-UniRule"/>
</dbReference>
<evidence type="ECO:0000256" key="6">
    <source>
        <dbReference type="ARBA" id="ARBA00023054"/>
    </source>
</evidence>
<evidence type="ECO:0000256" key="7">
    <source>
        <dbReference type="ARBA" id="ARBA00023175"/>
    </source>
</evidence>
<dbReference type="EMBL" id="CDMZ01000598">
    <property type="protein sequence ID" value="CEM17630.1"/>
    <property type="molecule type" value="Genomic_DNA"/>
</dbReference>
<dbReference type="PhylomeDB" id="A0A0G4FSF9"/>
<evidence type="ECO:0000256" key="5">
    <source>
        <dbReference type="ARBA" id="ARBA00022840"/>
    </source>
</evidence>
<keyword evidence="6 12" id="KW-0175">Coiled coil</keyword>
<dbReference type="InterPro" id="IPR019821">
    <property type="entry name" value="Kinesin_motor_CS"/>
</dbReference>
<dbReference type="InterPro" id="IPR036961">
    <property type="entry name" value="Kinesin_motor_dom_sf"/>
</dbReference>
<dbReference type="GO" id="GO:0007018">
    <property type="term" value="P:microtubule-based movement"/>
    <property type="evidence" value="ECO:0007669"/>
    <property type="project" value="InterPro"/>
</dbReference>
<organism evidence="15">
    <name type="scientific">Chromera velia CCMP2878</name>
    <dbReference type="NCBI Taxonomy" id="1169474"/>
    <lineage>
        <taxon>Eukaryota</taxon>
        <taxon>Sar</taxon>
        <taxon>Alveolata</taxon>
        <taxon>Colpodellida</taxon>
        <taxon>Chromeraceae</taxon>
        <taxon>Chromera</taxon>
    </lineage>
</organism>
<dbReference type="GO" id="GO:0007010">
    <property type="term" value="P:cytoskeleton organization"/>
    <property type="evidence" value="ECO:0007669"/>
    <property type="project" value="UniProtKB-ARBA"/>
</dbReference>
<comment type="similarity">
    <text evidence="9">Belongs to the TRAFAC class myosin-kinesin ATPase superfamily. Kinesin family. KIN-5/BimC subfamily.</text>
</comment>
<dbReference type="InterPro" id="IPR027640">
    <property type="entry name" value="Kinesin-like_fam"/>
</dbReference>
<reference evidence="15" key="1">
    <citation type="submission" date="2014-11" db="EMBL/GenBank/DDBJ databases">
        <authorList>
            <person name="Otto D Thomas"/>
            <person name="Naeem Raeece"/>
        </authorList>
    </citation>
    <scope>NUCLEOTIDE SEQUENCE</scope>
</reference>
<dbReference type="PANTHER" id="PTHR47968">
    <property type="entry name" value="CENTROMERE PROTEIN E"/>
    <property type="match status" value="1"/>
</dbReference>
<evidence type="ECO:0000256" key="4">
    <source>
        <dbReference type="ARBA" id="ARBA00022741"/>
    </source>
</evidence>
<evidence type="ECO:0000256" key="8">
    <source>
        <dbReference type="ARBA" id="ARBA00023212"/>
    </source>
</evidence>
<proteinExistence type="inferred from homology"/>
<dbReference type="SMART" id="SM00129">
    <property type="entry name" value="KISc"/>
    <property type="match status" value="1"/>
</dbReference>
<keyword evidence="5 10" id="KW-0067">ATP-binding</keyword>
<feature type="region of interest" description="Disordered" evidence="13">
    <location>
        <begin position="776"/>
        <end position="798"/>
    </location>
</feature>
<name>A0A0G4FSF9_9ALVE</name>
<evidence type="ECO:0000256" key="3">
    <source>
        <dbReference type="ARBA" id="ARBA00022701"/>
    </source>
</evidence>
<feature type="domain" description="Kinesin motor" evidence="14">
    <location>
        <begin position="4"/>
        <end position="332"/>
    </location>
</feature>
<gene>
    <name evidence="15" type="ORF">Cvel_18536</name>
</gene>
<dbReference type="GO" id="GO:0003777">
    <property type="term" value="F:microtubule motor activity"/>
    <property type="evidence" value="ECO:0007669"/>
    <property type="project" value="InterPro"/>
</dbReference>
<dbReference type="GO" id="GO:0005874">
    <property type="term" value="C:microtubule"/>
    <property type="evidence" value="ECO:0007669"/>
    <property type="project" value="UniProtKB-KW"/>
</dbReference>
<dbReference type="InterPro" id="IPR059182">
    <property type="entry name" value="Khc_C"/>
</dbReference>
<dbReference type="SUPFAM" id="SSF52540">
    <property type="entry name" value="P-loop containing nucleoside triphosphate hydrolases"/>
    <property type="match status" value="1"/>
</dbReference>
<dbReference type="VEuPathDB" id="CryptoDB:Cvel_18536"/>
<keyword evidence="2" id="KW-0963">Cytoplasm</keyword>
<keyword evidence="4 10" id="KW-0547">Nucleotide-binding</keyword>
<evidence type="ECO:0000256" key="9">
    <source>
        <dbReference type="ARBA" id="ARBA00034704"/>
    </source>
</evidence>
<dbReference type="GO" id="GO:0008017">
    <property type="term" value="F:microtubule binding"/>
    <property type="evidence" value="ECO:0007669"/>
    <property type="project" value="InterPro"/>
</dbReference>
<feature type="coiled-coil region" evidence="12">
    <location>
        <begin position="727"/>
        <end position="768"/>
    </location>
</feature>
<evidence type="ECO:0000256" key="10">
    <source>
        <dbReference type="PROSITE-ProRule" id="PRU00283"/>
    </source>
</evidence>
<dbReference type="CDD" id="cd23649">
    <property type="entry name" value="Khc_CBD_cc"/>
    <property type="match status" value="1"/>
</dbReference>
<evidence type="ECO:0000313" key="15">
    <source>
        <dbReference type="EMBL" id="CEM17630.1"/>
    </source>
</evidence>
<sequence length="837" mass="93418">MASNVKVVARFRPLNEREQRETGGALNCTFTSDKEVKISGTNASDDKGERKFNLDRVFPPEASSRDVYDFTALPIVEEVLKGYNGTVFAYGQTGSGKTFTMEGVATDPEKMGVIPRMVATMFEAIDNADEAIEFTVKCSIVEIYMERVRDLLDPTKDNLKIHEDKTRGIYIGEVTEEYVTCEQDVFDLLNIGHKNRSVAATNMNAHSSRSHLLFIVTIQQKNMHDLSLKVGKLYLVDLAGSEKVGKTGAEGSTLDEAKMINKSLSALGNVINALTDPKVKHIPYRDSKLTRILTESLGGNAKTCLMVACSPSLFNEAETVSTLRFGMRAKSIKNNAKINQERSVEELKLLLEKAEATIAQQRQYIVLLEKTITDLGGKIPEGKLPDGAKANREEIEETKKEMEADEEEQAATTEKMIQLMDEIVEKREELRKQSDHISELKREYAKLQEKLKMLEEENSLLVNRVADQTVASEQAKYDLQEMSDNHEQLQMAKKNAETELQVIRENHKQLLDQLTEKDSEIENLSTRLQNAVSDLAKLKTLIGSSANDVLATKMDDGDEGGESANAQVARITTKLHQKPPTEAKKVAADVAAEFEQQSKEELIRQVTELQRFKLFAVEQMDTLKEQNATLRGHIDSADGGKGGGVEGAWAAEREKLNQELTSKASRLVDLEMALLEERERFTQLKATREDGERPLKRKVGQLDRNLEQLTIMYHKLVSQNSGLKVECQVNEKKLARKEQRIANLEKSLETAKAKYEKLLQQCANLTSTVESMYKSGAAAQGRRQNMQKPLRGGGQRQRGSICMASADHAKLALEAARQADEDAATLEVSSMQETPVD</sequence>
<evidence type="ECO:0000256" key="13">
    <source>
        <dbReference type="SAM" id="MobiDB-lite"/>
    </source>
</evidence>
<comment type="subcellular location">
    <subcellularLocation>
        <location evidence="1">Cytoplasm</location>
        <location evidence="1">Cytoskeleton</location>
    </subcellularLocation>
</comment>
<evidence type="ECO:0000259" key="14">
    <source>
        <dbReference type="PROSITE" id="PS50067"/>
    </source>
</evidence>
<keyword evidence="8" id="KW-0206">Cytoskeleton</keyword>
<dbReference type="InterPro" id="IPR027417">
    <property type="entry name" value="P-loop_NTPase"/>
</dbReference>
<feature type="binding site" evidence="10">
    <location>
        <begin position="91"/>
        <end position="98"/>
    </location>
    <ligand>
        <name>ATP</name>
        <dbReference type="ChEBI" id="CHEBI:30616"/>
    </ligand>
</feature>
<feature type="coiled-coil region" evidence="12">
    <location>
        <begin position="337"/>
        <end position="541"/>
    </location>
</feature>
<evidence type="ECO:0000256" key="1">
    <source>
        <dbReference type="ARBA" id="ARBA00004245"/>
    </source>
</evidence>
<dbReference type="AlphaFoldDB" id="A0A0G4FSF9"/>
<dbReference type="PANTHER" id="PTHR47968:SF75">
    <property type="entry name" value="CENTROMERE-ASSOCIATED PROTEIN E"/>
    <property type="match status" value="1"/>
</dbReference>
<dbReference type="InterPro" id="IPR001752">
    <property type="entry name" value="Kinesin_motor_dom"/>
</dbReference>
<protein>
    <recommendedName>
        <fullName evidence="11">Kinesin-like protein</fullName>
    </recommendedName>
</protein>
<dbReference type="CDD" id="cd01369">
    <property type="entry name" value="KISc_KHC_KIF5"/>
    <property type="match status" value="1"/>
</dbReference>
<keyword evidence="7 10" id="KW-0505">Motor protein</keyword>
<dbReference type="PRINTS" id="PR00380">
    <property type="entry name" value="KINESINHEAVY"/>
</dbReference>
<accession>A0A0G4FSF9</accession>
<dbReference type="PROSITE" id="PS50067">
    <property type="entry name" value="KINESIN_MOTOR_2"/>
    <property type="match status" value="1"/>
</dbReference>
<dbReference type="Pfam" id="PF00225">
    <property type="entry name" value="Kinesin"/>
    <property type="match status" value="1"/>
</dbReference>
<dbReference type="PROSITE" id="PS00411">
    <property type="entry name" value="KINESIN_MOTOR_1"/>
    <property type="match status" value="1"/>
</dbReference>
<evidence type="ECO:0000256" key="11">
    <source>
        <dbReference type="RuleBase" id="RU000394"/>
    </source>
</evidence>
<dbReference type="Gene3D" id="3.40.850.10">
    <property type="entry name" value="Kinesin motor domain"/>
    <property type="match status" value="1"/>
</dbReference>